<accession>A0A3D9MZA3</accession>
<protein>
    <submittedName>
        <fullName evidence="2">Methyltransferase family protein</fullName>
    </submittedName>
</protein>
<name>A0A3D9MZA3_9FLAO</name>
<dbReference type="Gene3D" id="3.40.50.150">
    <property type="entry name" value="Vaccinia Virus protein VP39"/>
    <property type="match status" value="1"/>
</dbReference>
<feature type="domain" description="Methyltransferase type 11" evidence="1">
    <location>
        <begin position="112"/>
        <end position="163"/>
    </location>
</feature>
<keyword evidence="2" id="KW-0808">Transferase</keyword>
<dbReference type="InterPro" id="IPR013216">
    <property type="entry name" value="Methyltransf_11"/>
</dbReference>
<reference evidence="2 3" key="1">
    <citation type="submission" date="2018-07" db="EMBL/GenBank/DDBJ databases">
        <title>Genomic Encyclopedia of Type Strains, Phase III (KMG-III): the genomes of soil and plant-associated and newly described type strains.</title>
        <authorList>
            <person name="Whitman W."/>
        </authorList>
    </citation>
    <scope>NUCLEOTIDE SEQUENCE [LARGE SCALE GENOMIC DNA]</scope>
    <source>
        <strain evidence="2 3">CECT 7948</strain>
    </source>
</reference>
<evidence type="ECO:0000259" key="1">
    <source>
        <dbReference type="Pfam" id="PF08241"/>
    </source>
</evidence>
<dbReference type="Proteomes" id="UP000256919">
    <property type="component" value="Unassembled WGS sequence"/>
</dbReference>
<sequence length="244" mass="28565">MNIRSLIKNPNNYIQKLKCRITRFVRVYKYSGDTVTCENCLWLGQFFFNGECPKCKSLPRTRLIPFSIDYFKLKSKNLSILHVAPNLTEYNGVQFKLEQVKQYDRLDIKPIKHVNLIEDLSNLTLNDESYDLAIIWHVFEHIEEDLKAISEVYRVLRPGGKLLMSVPIYPNGNLKTFEDKAILYKDYGHTHGHYDHCRSCGLDYYKRFESFGFSTETLNVNALNDDLILKYGLSKGHTVWCFTK</sequence>
<dbReference type="CDD" id="cd02440">
    <property type="entry name" value="AdoMet_MTases"/>
    <property type="match status" value="1"/>
</dbReference>
<evidence type="ECO:0000313" key="2">
    <source>
        <dbReference type="EMBL" id="REE24468.1"/>
    </source>
</evidence>
<dbReference type="EMBL" id="QREI01000004">
    <property type="protein sequence ID" value="REE24468.1"/>
    <property type="molecule type" value="Genomic_DNA"/>
</dbReference>
<dbReference type="RefSeq" id="WP_115810149.1">
    <property type="nucleotide sequence ID" value="NZ_QREI01000004.1"/>
</dbReference>
<evidence type="ECO:0000313" key="3">
    <source>
        <dbReference type="Proteomes" id="UP000256919"/>
    </source>
</evidence>
<dbReference type="SUPFAM" id="SSF53335">
    <property type="entry name" value="S-adenosyl-L-methionine-dependent methyltransferases"/>
    <property type="match status" value="1"/>
</dbReference>
<dbReference type="Pfam" id="PF08241">
    <property type="entry name" value="Methyltransf_11"/>
    <property type="match status" value="1"/>
</dbReference>
<dbReference type="AlphaFoldDB" id="A0A3D9MZA3"/>
<organism evidence="2 3">
    <name type="scientific">Winogradskyella pacifica</name>
    <dbReference type="NCBI Taxonomy" id="664642"/>
    <lineage>
        <taxon>Bacteria</taxon>
        <taxon>Pseudomonadati</taxon>
        <taxon>Bacteroidota</taxon>
        <taxon>Flavobacteriia</taxon>
        <taxon>Flavobacteriales</taxon>
        <taxon>Flavobacteriaceae</taxon>
        <taxon>Winogradskyella</taxon>
    </lineage>
</organism>
<dbReference type="GO" id="GO:0008757">
    <property type="term" value="F:S-adenosylmethionine-dependent methyltransferase activity"/>
    <property type="evidence" value="ECO:0007669"/>
    <property type="project" value="InterPro"/>
</dbReference>
<dbReference type="OrthoDB" id="3896938at2"/>
<comment type="caution">
    <text evidence="2">The sequence shown here is derived from an EMBL/GenBank/DDBJ whole genome shotgun (WGS) entry which is preliminary data.</text>
</comment>
<dbReference type="GO" id="GO:0032259">
    <property type="term" value="P:methylation"/>
    <property type="evidence" value="ECO:0007669"/>
    <property type="project" value="UniProtKB-KW"/>
</dbReference>
<dbReference type="InterPro" id="IPR029063">
    <property type="entry name" value="SAM-dependent_MTases_sf"/>
</dbReference>
<keyword evidence="3" id="KW-1185">Reference proteome</keyword>
<gene>
    <name evidence="2" type="ORF">DFQ09_104239</name>
</gene>
<keyword evidence="2" id="KW-0489">Methyltransferase</keyword>
<proteinExistence type="predicted"/>